<feature type="region of interest" description="Disordered" evidence="1">
    <location>
        <begin position="93"/>
        <end position="129"/>
    </location>
</feature>
<dbReference type="Proteomes" id="UP000765509">
    <property type="component" value="Unassembled WGS sequence"/>
</dbReference>
<name>A0A9Q3KJV8_9BASI</name>
<comment type="caution">
    <text evidence="2">The sequence shown here is derived from an EMBL/GenBank/DDBJ whole genome shotgun (WGS) entry which is preliminary data.</text>
</comment>
<evidence type="ECO:0000313" key="2">
    <source>
        <dbReference type="EMBL" id="MBW0582374.1"/>
    </source>
</evidence>
<gene>
    <name evidence="2" type="ORF">O181_122089</name>
</gene>
<evidence type="ECO:0000313" key="3">
    <source>
        <dbReference type="Proteomes" id="UP000765509"/>
    </source>
</evidence>
<proteinExistence type="predicted"/>
<dbReference type="AlphaFoldDB" id="A0A9Q3KJV8"/>
<accession>A0A9Q3KJV8</accession>
<keyword evidence="3" id="KW-1185">Reference proteome</keyword>
<dbReference type="EMBL" id="AVOT02112329">
    <property type="protein sequence ID" value="MBW0582374.1"/>
    <property type="molecule type" value="Genomic_DNA"/>
</dbReference>
<reference evidence="2" key="1">
    <citation type="submission" date="2021-03" db="EMBL/GenBank/DDBJ databases">
        <title>Draft genome sequence of rust myrtle Austropuccinia psidii MF-1, a brazilian biotype.</title>
        <authorList>
            <person name="Quecine M.C."/>
            <person name="Pachon D.M.R."/>
            <person name="Bonatelli M.L."/>
            <person name="Correr F.H."/>
            <person name="Franceschini L.M."/>
            <person name="Leite T.F."/>
            <person name="Margarido G.R.A."/>
            <person name="Almeida C.A."/>
            <person name="Ferrarezi J.A."/>
            <person name="Labate C.A."/>
        </authorList>
    </citation>
    <scope>NUCLEOTIDE SEQUENCE</scope>
    <source>
        <strain evidence="2">MF-1</strain>
    </source>
</reference>
<sequence>MTIQPAFSLSKIIPFGFKVLIRKEFPARKINPTGQAMKGFTFEPYPDALGALETASGRIKVSRDYVQLKSKTSIILRRNPSLLPMSKNKFNLPALTTSNSHTSKVSDSSRKEDNQIVHPSGPNNSSRGYAYVPYYEKAPQDVYRRISTKNIIEGGRHKQPSPECLFLVDALT</sequence>
<organism evidence="2 3">
    <name type="scientific">Austropuccinia psidii MF-1</name>
    <dbReference type="NCBI Taxonomy" id="1389203"/>
    <lineage>
        <taxon>Eukaryota</taxon>
        <taxon>Fungi</taxon>
        <taxon>Dikarya</taxon>
        <taxon>Basidiomycota</taxon>
        <taxon>Pucciniomycotina</taxon>
        <taxon>Pucciniomycetes</taxon>
        <taxon>Pucciniales</taxon>
        <taxon>Sphaerophragmiaceae</taxon>
        <taxon>Austropuccinia</taxon>
    </lineage>
</organism>
<evidence type="ECO:0000256" key="1">
    <source>
        <dbReference type="SAM" id="MobiDB-lite"/>
    </source>
</evidence>
<protein>
    <submittedName>
        <fullName evidence="2">Uncharacterized protein</fullName>
    </submittedName>
</protein>
<feature type="compositionally biased region" description="Polar residues" evidence="1">
    <location>
        <begin position="94"/>
        <end position="106"/>
    </location>
</feature>